<evidence type="ECO:0000256" key="4">
    <source>
        <dbReference type="ARBA" id="ARBA00022833"/>
    </source>
</evidence>
<dbReference type="InterPro" id="IPR013320">
    <property type="entry name" value="ConA-like_dom_sf"/>
</dbReference>
<dbReference type="SUPFAM" id="SSF57850">
    <property type="entry name" value="RING/U-box"/>
    <property type="match status" value="1"/>
</dbReference>
<dbReference type="InterPro" id="IPR058030">
    <property type="entry name" value="TRIM8/14/16/25/29/45/65_CC"/>
</dbReference>
<dbReference type="InterPro" id="IPR051051">
    <property type="entry name" value="E3_ubiq-ligase_TRIM/RNF"/>
</dbReference>
<dbReference type="FunCoup" id="A0A6P8SCI8">
    <property type="interactions" value="423"/>
</dbReference>
<evidence type="ECO:0000259" key="9">
    <source>
        <dbReference type="PROSITE" id="PS50119"/>
    </source>
</evidence>
<dbReference type="SMART" id="SM00184">
    <property type="entry name" value="RING"/>
    <property type="match status" value="1"/>
</dbReference>
<dbReference type="PANTHER" id="PTHR25465">
    <property type="entry name" value="B-BOX DOMAIN CONTAINING"/>
    <property type="match status" value="1"/>
</dbReference>
<evidence type="ECO:0000256" key="3">
    <source>
        <dbReference type="ARBA" id="ARBA00022771"/>
    </source>
</evidence>
<evidence type="ECO:0000259" key="8">
    <source>
        <dbReference type="PROSITE" id="PS50089"/>
    </source>
</evidence>
<dbReference type="SUPFAM" id="SSF57845">
    <property type="entry name" value="B-box zinc-binding domain"/>
    <property type="match status" value="1"/>
</dbReference>
<evidence type="ECO:0000259" key="10">
    <source>
        <dbReference type="PROSITE" id="PS50188"/>
    </source>
</evidence>
<dbReference type="InterPro" id="IPR043136">
    <property type="entry name" value="B30.2/SPRY_sf"/>
</dbReference>
<keyword evidence="4" id="KW-0862">Zinc</keyword>
<dbReference type="Pfam" id="PF00622">
    <property type="entry name" value="SPRY"/>
    <property type="match status" value="1"/>
</dbReference>
<feature type="coiled-coil region" evidence="7">
    <location>
        <begin position="231"/>
        <end position="323"/>
    </location>
</feature>
<dbReference type="InterPro" id="IPR013083">
    <property type="entry name" value="Znf_RING/FYVE/PHD"/>
</dbReference>
<keyword evidence="11" id="KW-1185">Reference proteome</keyword>
<dbReference type="Pfam" id="PF00643">
    <property type="entry name" value="zf-B_box"/>
    <property type="match status" value="1"/>
</dbReference>
<evidence type="ECO:0000256" key="7">
    <source>
        <dbReference type="SAM" id="Coils"/>
    </source>
</evidence>
<dbReference type="InterPro" id="IPR001870">
    <property type="entry name" value="B30.2/SPRY"/>
</dbReference>
<dbReference type="CDD" id="cd19769">
    <property type="entry name" value="Bbox2_TRIM16-like"/>
    <property type="match status" value="1"/>
</dbReference>
<dbReference type="PROSITE" id="PS50188">
    <property type="entry name" value="B302_SPRY"/>
    <property type="match status" value="1"/>
</dbReference>
<dbReference type="Pfam" id="PF13765">
    <property type="entry name" value="PRY"/>
    <property type="match status" value="1"/>
</dbReference>
<keyword evidence="3 6" id="KW-0863">Zinc-finger</keyword>
<accession>A0A6P8SCI8</accession>
<dbReference type="GO" id="GO:0008270">
    <property type="term" value="F:zinc ion binding"/>
    <property type="evidence" value="ECO:0007669"/>
    <property type="project" value="UniProtKB-KW"/>
</dbReference>
<dbReference type="Gene3D" id="3.30.40.10">
    <property type="entry name" value="Zinc/RING finger domain, C3HC4 (zinc finger)"/>
    <property type="match status" value="1"/>
</dbReference>
<dbReference type="InterPro" id="IPR001841">
    <property type="entry name" value="Znf_RING"/>
</dbReference>
<protein>
    <submittedName>
        <fullName evidence="12">E3 ubiquitin-protein ligase TRIM47 isoform X1</fullName>
    </submittedName>
</protein>
<keyword evidence="7" id="KW-0175">Coiled coil</keyword>
<dbReference type="PROSITE" id="PS50089">
    <property type="entry name" value="ZF_RING_2"/>
    <property type="match status" value="1"/>
</dbReference>
<evidence type="ECO:0000256" key="2">
    <source>
        <dbReference type="ARBA" id="ARBA00022723"/>
    </source>
</evidence>
<dbReference type="PROSITE" id="PS00518">
    <property type="entry name" value="ZF_RING_1"/>
    <property type="match status" value="1"/>
</dbReference>
<evidence type="ECO:0000256" key="5">
    <source>
        <dbReference type="ARBA" id="ARBA00022859"/>
    </source>
</evidence>
<dbReference type="Proteomes" id="UP000515159">
    <property type="component" value="Chromosome 10"/>
</dbReference>
<keyword evidence="5" id="KW-0391">Immunity</keyword>
<sequence>MEPPATSYFLPCRSAHTGREEPVIRGGTDREDRPDSRLTQLKSGSKEREVLKDPVTIPCGHSFCMECVRGYWDNANRAGWEVSCPLCRISFPFRPELRKNLTLCELLECRQPMRQVADTEVPPSSQDVLCDYCTEEQKKAAKSCLFCMVSYCAFHLQPHYRNSVFQSHQLVAPVRHIGSVCKVHLQPMEGFCKTDQICICQECACQDHQDHEVVPAEQEKAERESQKPEMLKGVEDQIQKLEANITETRKAMDLAQSTALKEKEEVQKHHDEAVRILEKYQEEMIGLIKSEEKSILEEPEKNLRQLEARYDNLRQLKQQVEQVPSTDTVSFIQQFEILKIAAKEECIPALTFDKQLGFTACGQAACTMKKRLTKACTNQGDQLKSKGTVEEDELLEALGMKYSPELVDGHLQSASSVLHAFYLPYAFNVDLDPDTAERSLELIGTKEVKRHSTPLSYPANNKRFANCALVLGKQNLDRCSYWEVEVLQGQACIGVASEYLSPNGPYQSTRLGRNNASWCLCWRGKSISVCHNQEETVLSWSSLTKLGVYLENENYTSTLTFYDVRGTRVIKISQFKINRYLKLANILKIYPAFYLESVGAHLRIHSWE</sequence>
<dbReference type="GO" id="GO:0005737">
    <property type="term" value="C:cytoplasm"/>
    <property type="evidence" value="ECO:0007669"/>
    <property type="project" value="UniProtKB-ARBA"/>
</dbReference>
<dbReference type="InterPro" id="IPR017907">
    <property type="entry name" value="Znf_RING_CS"/>
</dbReference>
<evidence type="ECO:0000256" key="1">
    <source>
        <dbReference type="ARBA" id="ARBA00022588"/>
    </source>
</evidence>
<dbReference type="Gene3D" id="2.60.120.920">
    <property type="match status" value="1"/>
</dbReference>
<dbReference type="SMART" id="SM00449">
    <property type="entry name" value="SPRY"/>
    <property type="match status" value="1"/>
</dbReference>
<dbReference type="PANTHER" id="PTHR25465:SF21">
    <property type="entry name" value="E3 UBIQUITIN-PROTEIN LIGASE TRIM47"/>
    <property type="match status" value="1"/>
</dbReference>
<dbReference type="Pfam" id="PF25600">
    <property type="entry name" value="TRIM_CC"/>
    <property type="match status" value="1"/>
</dbReference>
<dbReference type="InterPro" id="IPR000315">
    <property type="entry name" value="Znf_B-box"/>
</dbReference>
<dbReference type="InterPro" id="IPR006574">
    <property type="entry name" value="PRY"/>
</dbReference>
<keyword evidence="2" id="KW-0479">Metal-binding</keyword>
<evidence type="ECO:0000313" key="11">
    <source>
        <dbReference type="Proteomes" id="UP000515159"/>
    </source>
</evidence>
<dbReference type="GO" id="GO:0045087">
    <property type="term" value="P:innate immune response"/>
    <property type="evidence" value="ECO:0007669"/>
    <property type="project" value="UniProtKB-KW"/>
</dbReference>
<dbReference type="GeneID" id="117367513"/>
<evidence type="ECO:0000256" key="6">
    <source>
        <dbReference type="PROSITE-ProRule" id="PRU00024"/>
    </source>
</evidence>
<dbReference type="InterPro" id="IPR003877">
    <property type="entry name" value="SPRY_dom"/>
</dbReference>
<name>A0A6P8SCI8_GEOSA</name>
<dbReference type="SMART" id="SM00336">
    <property type="entry name" value="BBOX"/>
    <property type="match status" value="2"/>
</dbReference>
<reference evidence="12" key="1">
    <citation type="submission" date="2025-08" db="UniProtKB">
        <authorList>
            <consortium name="RefSeq"/>
        </authorList>
    </citation>
    <scope>IDENTIFICATION</scope>
</reference>
<feature type="domain" description="RING-type" evidence="8">
    <location>
        <begin position="49"/>
        <end position="88"/>
    </location>
</feature>
<feature type="domain" description="B box-type" evidence="9">
    <location>
        <begin position="180"/>
        <end position="216"/>
    </location>
</feature>
<gene>
    <name evidence="12" type="primary">TRIM47</name>
</gene>
<organism evidence="11 12">
    <name type="scientific">Geotrypetes seraphini</name>
    <name type="common">Gaboon caecilian</name>
    <name type="synonym">Caecilia seraphini</name>
    <dbReference type="NCBI Taxonomy" id="260995"/>
    <lineage>
        <taxon>Eukaryota</taxon>
        <taxon>Metazoa</taxon>
        <taxon>Chordata</taxon>
        <taxon>Craniata</taxon>
        <taxon>Vertebrata</taxon>
        <taxon>Euteleostomi</taxon>
        <taxon>Amphibia</taxon>
        <taxon>Gymnophiona</taxon>
        <taxon>Geotrypetes</taxon>
    </lineage>
</organism>
<keyword evidence="1" id="KW-0399">Innate immunity</keyword>
<dbReference type="PROSITE" id="PS50119">
    <property type="entry name" value="ZF_BBOX"/>
    <property type="match status" value="1"/>
</dbReference>
<dbReference type="KEGG" id="gsh:117367513"/>
<dbReference type="SUPFAM" id="SSF49899">
    <property type="entry name" value="Concanavalin A-like lectins/glucanases"/>
    <property type="match status" value="1"/>
</dbReference>
<dbReference type="AlphaFoldDB" id="A0A6P8SCI8"/>
<dbReference type="RefSeq" id="XP_033815989.1">
    <property type="nucleotide sequence ID" value="XM_033960098.1"/>
</dbReference>
<proteinExistence type="predicted"/>
<dbReference type="Gene3D" id="3.30.160.60">
    <property type="entry name" value="Classic Zinc Finger"/>
    <property type="match status" value="1"/>
</dbReference>
<feature type="domain" description="B30.2/SPRY" evidence="10">
    <location>
        <begin position="409"/>
        <end position="608"/>
    </location>
</feature>
<dbReference type="Gene3D" id="4.10.830.40">
    <property type="match status" value="1"/>
</dbReference>
<dbReference type="Pfam" id="PF15227">
    <property type="entry name" value="zf-C3HC4_4"/>
    <property type="match status" value="1"/>
</dbReference>
<dbReference type="InParanoid" id="A0A6P8SCI8"/>
<dbReference type="OrthoDB" id="6270329at2759"/>
<evidence type="ECO:0000313" key="12">
    <source>
        <dbReference type="RefSeq" id="XP_033815989.1"/>
    </source>
</evidence>
<dbReference type="CTD" id="91107"/>